<feature type="region of interest" description="Disordered" evidence="1">
    <location>
        <begin position="42"/>
        <end position="101"/>
    </location>
</feature>
<name>A0A550C294_9AGAR</name>
<sequence>MNFDRCLAPIPPFVGPRTWVPPTGAHVRGRATATKRLLTTDPPAYHQHDLDKHNPDRHDLPQHNSGVRGDGEQDDGDQRQGERGGGMVKERASWEGLYTPSRQGPRRLVLARDESGTARVPASQGIARVCVKGSRVCAGTWSLSPLHSPRLCSYRRRERGCALGRRGSVARCGREGSRGGL</sequence>
<evidence type="ECO:0000256" key="1">
    <source>
        <dbReference type="SAM" id="MobiDB-lite"/>
    </source>
</evidence>
<reference evidence="2 3" key="1">
    <citation type="journal article" date="2019" name="New Phytol.">
        <title>Comparative genomics reveals unique wood-decay strategies and fruiting body development in the Schizophyllaceae.</title>
        <authorList>
            <person name="Almasi E."/>
            <person name="Sahu N."/>
            <person name="Krizsan K."/>
            <person name="Balint B."/>
            <person name="Kovacs G.M."/>
            <person name="Kiss B."/>
            <person name="Cseklye J."/>
            <person name="Drula E."/>
            <person name="Henrissat B."/>
            <person name="Nagy I."/>
            <person name="Chovatia M."/>
            <person name="Adam C."/>
            <person name="LaButti K."/>
            <person name="Lipzen A."/>
            <person name="Riley R."/>
            <person name="Grigoriev I.V."/>
            <person name="Nagy L.G."/>
        </authorList>
    </citation>
    <scope>NUCLEOTIDE SEQUENCE [LARGE SCALE GENOMIC DNA]</scope>
    <source>
        <strain evidence="2 3">NL-1724</strain>
    </source>
</reference>
<comment type="caution">
    <text evidence="2">The sequence shown here is derived from an EMBL/GenBank/DDBJ whole genome shotgun (WGS) entry which is preliminary data.</text>
</comment>
<gene>
    <name evidence="2" type="ORF">BD626DRAFT_177130</name>
</gene>
<dbReference type="EMBL" id="VDMD01000032">
    <property type="protein sequence ID" value="TRM58888.1"/>
    <property type="molecule type" value="Genomic_DNA"/>
</dbReference>
<organism evidence="2 3">
    <name type="scientific">Schizophyllum amplum</name>
    <dbReference type="NCBI Taxonomy" id="97359"/>
    <lineage>
        <taxon>Eukaryota</taxon>
        <taxon>Fungi</taxon>
        <taxon>Dikarya</taxon>
        <taxon>Basidiomycota</taxon>
        <taxon>Agaricomycotina</taxon>
        <taxon>Agaricomycetes</taxon>
        <taxon>Agaricomycetidae</taxon>
        <taxon>Agaricales</taxon>
        <taxon>Schizophyllaceae</taxon>
        <taxon>Schizophyllum</taxon>
    </lineage>
</organism>
<protein>
    <submittedName>
        <fullName evidence="2">Uncharacterized protein</fullName>
    </submittedName>
</protein>
<evidence type="ECO:0000313" key="2">
    <source>
        <dbReference type="EMBL" id="TRM58888.1"/>
    </source>
</evidence>
<evidence type="ECO:0000313" key="3">
    <source>
        <dbReference type="Proteomes" id="UP000320762"/>
    </source>
</evidence>
<dbReference type="AlphaFoldDB" id="A0A550C294"/>
<feature type="compositionally biased region" description="Basic and acidic residues" evidence="1">
    <location>
        <begin position="76"/>
        <end position="93"/>
    </location>
</feature>
<accession>A0A550C294</accession>
<feature type="compositionally biased region" description="Basic and acidic residues" evidence="1">
    <location>
        <begin position="46"/>
        <end position="61"/>
    </location>
</feature>
<dbReference type="Proteomes" id="UP000320762">
    <property type="component" value="Unassembled WGS sequence"/>
</dbReference>
<keyword evidence="3" id="KW-1185">Reference proteome</keyword>
<proteinExistence type="predicted"/>